<evidence type="ECO:0000313" key="2">
    <source>
        <dbReference type="Proteomes" id="UP000759131"/>
    </source>
</evidence>
<organism evidence="1">
    <name type="scientific">Medioppia subpectinata</name>
    <dbReference type="NCBI Taxonomy" id="1979941"/>
    <lineage>
        <taxon>Eukaryota</taxon>
        <taxon>Metazoa</taxon>
        <taxon>Ecdysozoa</taxon>
        <taxon>Arthropoda</taxon>
        <taxon>Chelicerata</taxon>
        <taxon>Arachnida</taxon>
        <taxon>Acari</taxon>
        <taxon>Acariformes</taxon>
        <taxon>Sarcoptiformes</taxon>
        <taxon>Oribatida</taxon>
        <taxon>Brachypylina</taxon>
        <taxon>Oppioidea</taxon>
        <taxon>Oppiidae</taxon>
        <taxon>Medioppia</taxon>
    </lineage>
</organism>
<dbReference type="EMBL" id="OC876568">
    <property type="protein sequence ID" value="CAD7639352.1"/>
    <property type="molecule type" value="Genomic_DNA"/>
</dbReference>
<reference evidence="1" key="1">
    <citation type="submission" date="2020-11" db="EMBL/GenBank/DDBJ databases">
        <authorList>
            <person name="Tran Van P."/>
        </authorList>
    </citation>
    <scope>NUCLEOTIDE SEQUENCE</scope>
</reference>
<protein>
    <submittedName>
        <fullName evidence="1">Uncharacterized protein</fullName>
    </submittedName>
</protein>
<dbReference type="Proteomes" id="UP000759131">
    <property type="component" value="Unassembled WGS sequence"/>
</dbReference>
<accession>A0A7R9LDD3</accession>
<keyword evidence="2" id="KW-1185">Reference proteome</keyword>
<proteinExistence type="predicted"/>
<gene>
    <name evidence="1" type="ORF">OSB1V03_LOCUS17753</name>
</gene>
<dbReference type="EMBL" id="CAJPIZ010021993">
    <property type="protein sequence ID" value="CAG2117800.1"/>
    <property type="molecule type" value="Genomic_DNA"/>
</dbReference>
<evidence type="ECO:0000313" key="1">
    <source>
        <dbReference type="EMBL" id="CAD7639352.1"/>
    </source>
</evidence>
<name>A0A7R9LDD3_9ACAR</name>
<sequence length="9" mass="1164">MVQIIYIRE</sequence>